<sequence>MADESWRVPTPVQELAATATLEEPPSQYVLQEKDRPGSPLVADDMPEPLPIINLSRLSEDATEAAKLESALQSWGLVLVTNHGIETSLMDGVMDASREFFRQPLEEKQKYSNLIDGKRFQVEGYGNDRVATERQILNWNDRLHLKVAPEDERNYTHWPKHPESFRSPTHLSAARAVSFQDLHVVLDVLHEYALETKRVRDGIFRATAKILELDEDHFVSLISDRAAAFARFNYYPPCPRPDLVNGVQPHSDAGVLTILLVDKDVRGLQVQRDGVWYNVPPMPYTLLINLGDVMEIMSNGIFKSPVHRVVTNAEKERISLAVFYGVGAENALEPAAGLLDEKRPARYRKISMTDFIAGIHGQFSRGTRFIESLKI</sequence>
<dbReference type="PROSITE" id="PS51471">
    <property type="entry name" value="FE2OG_OXY"/>
    <property type="match status" value="1"/>
</dbReference>
<evidence type="ECO:0000256" key="3">
    <source>
        <dbReference type="ARBA" id="ARBA00023002"/>
    </source>
</evidence>
<dbReference type="InterPro" id="IPR027443">
    <property type="entry name" value="IPNS-like_sf"/>
</dbReference>
<accession>A0A3L6DFL7</accession>
<keyword evidence="2 5" id="KW-0479">Metal-binding</keyword>
<evidence type="ECO:0000256" key="6">
    <source>
        <dbReference type="SAM" id="MobiDB-lite"/>
    </source>
</evidence>
<dbReference type="InterPro" id="IPR005123">
    <property type="entry name" value="Oxoglu/Fe-dep_dioxygenase_dom"/>
</dbReference>
<organism evidence="8 9">
    <name type="scientific">Zea mays</name>
    <name type="common">Maize</name>
    <dbReference type="NCBI Taxonomy" id="4577"/>
    <lineage>
        <taxon>Eukaryota</taxon>
        <taxon>Viridiplantae</taxon>
        <taxon>Streptophyta</taxon>
        <taxon>Embryophyta</taxon>
        <taxon>Tracheophyta</taxon>
        <taxon>Spermatophyta</taxon>
        <taxon>Magnoliopsida</taxon>
        <taxon>Liliopsida</taxon>
        <taxon>Poales</taxon>
        <taxon>Poaceae</taxon>
        <taxon>PACMAD clade</taxon>
        <taxon>Panicoideae</taxon>
        <taxon>Andropogonodae</taxon>
        <taxon>Andropogoneae</taxon>
        <taxon>Tripsacinae</taxon>
        <taxon>Zea</taxon>
    </lineage>
</organism>
<dbReference type="EMBL" id="NCVQ01000010">
    <property type="protein sequence ID" value="PWZ07414.1"/>
    <property type="molecule type" value="Genomic_DNA"/>
</dbReference>
<dbReference type="InterPro" id="IPR026992">
    <property type="entry name" value="DIOX_N"/>
</dbReference>
<protein>
    <submittedName>
        <fullName evidence="8">Protein SRG1</fullName>
    </submittedName>
</protein>
<dbReference type="SUPFAM" id="SSF51197">
    <property type="entry name" value="Clavaminate synthase-like"/>
    <property type="match status" value="1"/>
</dbReference>
<dbReference type="GO" id="GO:0046872">
    <property type="term" value="F:metal ion binding"/>
    <property type="evidence" value="ECO:0007669"/>
    <property type="project" value="UniProtKB-KW"/>
</dbReference>
<dbReference type="Gene3D" id="2.60.120.330">
    <property type="entry name" value="B-lactam Antibiotic, Isopenicillin N Synthase, Chain"/>
    <property type="match status" value="1"/>
</dbReference>
<evidence type="ECO:0000256" key="2">
    <source>
        <dbReference type="ARBA" id="ARBA00022723"/>
    </source>
</evidence>
<dbReference type="Proteomes" id="UP000251960">
    <property type="component" value="Chromosome 9"/>
</dbReference>
<evidence type="ECO:0000256" key="1">
    <source>
        <dbReference type="ARBA" id="ARBA00008056"/>
    </source>
</evidence>
<evidence type="ECO:0000256" key="4">
    <source>
        <dbReference type="ARBA" id="ARBA00023004"/>
    </source>
</evidence>
<evidence type="ECO:0000259" key="7">
    <source>
        <dbReference type="PROSITE" id="PS51471"/>
    </source>
</evidence>
<keyword evidence="4 5" id="KW-0408">Iron</keyword>
<feature type="region of interest" description="Disordered" evidence="6">
    <location>
        <begin position="1"/>
        <end position="44"/>
    </location>
</feature>
<evidence type="ECO:0000313" key="8">
    <source>
        <dbReference type="EMBL" id="PWZ07414.1"/>
    </source>
</evidence>
<dbReference type="Pfam" id="PF03171">
    <property type="entry name" value="2OG-FeII_Oxy"/>
    <property type="match status" value="1"/>
</dbReference>
<dbReference type="GO" id="GO:0016491">
    <property type="term" value="F:oxidoreductase activity"/>
    <property type="evidence" value="ECO:0007669"/>
    <property type="project" value="UniProtKB-KW"/>
</dbReference>
<dbReference type="FunFam" id="2.60.120.330:FF:000018">
    <property type="entry name" value="2-oxoglutarate (2OG) and Fe(II)-dependent oxygenase superfamily protein"/>
    <property type="match status" value="1"/>
</dbReference>
<dbReference type="PANTHER" id="PTHR47991">
    <property type="entry name" value="OXOGLUTARATE/IRON-DEPENDENT DIOXYGENASE"/>
    <property type="match status" value="1"/>
</dbReference>
<gene>
    <name evidence="8" type="primary">SRG1_1</name>
    <name evidence="8" type="ORF">Zm00014a_029198</name>
</gene>
<comment type="caution">
    <text evidence="8">The sequence shown here is derived from an EMBL/GenBank/DDBJ whole genome shotgun (WGS) entry which is preliminary data.</text>
</comment>
<evidence type="ECO:0000313" key="9">
    <source>
        <dbReference type="Proteomes" id="UP000251960"/>
    </source>
</evidence>
<dbReference type="Pfam" id="PF14226">
    <property type="entry name" value="DIOX_N"/>
    <property type="match status" value="1"/>
</dbReference>
<name>A0A3L6DFL7_MAIZE</name>
<evidence type="ECO:0000256" key="5">
    <source>
        <dbReference type="RuleBase" id="RU003682"/>
    </source>
</evidence>
<dbReference type="InterPro" id="IPR044861">
    <property type="entry name" value="IPNS-like_FE2OG_OXY"/>
</dbReference>
<dbReference type="AlphaFoldDB" id="A0A3L6DFL7"/>
<dbReference type="InterPro" id="IPR050295">
    <property type="entry name" value="Plant_2OG-oxidoreductases"/>
</dbReference>
<proteinExistence type="inferred from homology"/>
<comment type="similarity">
    <text evidence="1 5">Belongs to the iron/ascorbate-dependent oxidoreductase family.</text>
</comment>
<dbReference type="ExpressionAtlas" id="A0A3L6DFL7">
    <property type="expression patterns" value="baseline and differential"/>
</dbReference>
<keyword evidence="3 5" id="KW-0560">Oxidoreductase</keyword>
<reference evidence="8 9" key="1">
    <citation type="journal article" date="2018" name="Nat. Genet.">
        <title>Extensive intraspecific gene order and gene structural variations between Mo17 and other maize genomes.</title>
        <authorList>
            <person name="Sun S."/>
            <person name="Zhou Y."/>
            <person name="Chen J."/>
            <person name="Shi J."/>
            <person name="Zhao H."/>
            <person name="Zhao H."/>
            <person name="Song W."/>
            <person name="Zhang M."/>
            <person name="Cui Y."/>
            <person name="Dong X."/>
            <person name="Liu H."/>
            <person name="Ma X."/>
            <person name="Jiao Y."/>
            <person name="Wang B."/>
            <person name="Wei X."/>
            <person name="Stein J.C."/>
            <person name="Glaubitz J.C."/>
            <person name="Lu F."/>
            <person name="Yu G."/>
            <person name="Liang C."/>
            <person name="Fengler K."/>
            <person name="Li B."/>
            <person name="Rafalski A."/>
            <person name="Schnable P.S."/>
            <person name="Ware D.H."/>
            <person name="Buckler E.S."/>
            <person name="Lai J."/>
        </authorList>
    </citation>
    <scope>NUCLEOTIDE SEQUENCE [LARGE SCALE GENOMIC DNA]</scope>
    <source>
        <strain evidence="9">cv. Missouri 17</strain>
        <tissue evidence="8">Seedling</tissue>
    </source>
</reference>
<feature type="domain" description="Fe2OG dioxygenase" evidence="7">
    <location>
        <begin position="223"/>
        <end position="325"/>
    </location>
</feature>